<accession>A0A8S9JWG0</accession>
<evidence type="ECO:0000313" key="2">
    <source>
        <dbReference type="EMBL" id="KAF2585947.1"/>
    </source>
</evidence>
<dbReference type="AlphaFoldDB" id="A0A8S9JWG0"/>
<reference evidence="2" key="1">
    <citation type="submission" date="2019-12" db="EMBL/GenBank/DDBJ databases">
        <title>Genome sequencing and annotation of Brassica cretica.</title>
        <authorList>
            <person name="Studholme D.J."/>
            <person name="Sarris P.F."/>
        </authorList>
    </citation>
    <scope>NUCLEOTIDE SEQUENCE</scope>
    <source>
        <strain evidence="2">PFS-102/07</strain>
        <tissue evidence="2">Leaf</tissue>
    </source>
</reference>
<organism evidence="2">
    <name type="scientific">Brassica cretica</name>
    <name type="common">Mustard</name>
    <dbReference type="NCBI Taxonomy" id="69181"/>
    <lineage>
        <taxon>Eukaryota</taxon>
        <taxon>Viridiplantae</taxon>
        <taxon>Streptophyta</taxon>
        <taxon>Embryophyta</taxon>
        <taxon>Tracheophyta</taxon>
        <taxon>Spermatophyta</taxon>
        <taxon>Magnoliopsida</taxon>
        <taxon>eudicotyledons</taxon>
        <taxon>Gunneridae</taxon>
        <taxon>Pentapetalae</taxon>
        <taxon>rosids</taxon>
        <taxon>malvids</taxon>
        <taxon>Brassicales</taxon>
        <taxon>Brassicaceae</taxon>
        <taxon>Brassiceae</taxon>
        <taxon>Brassica</taxon>
    </lineage>
</organism>
<gene>
    <name evidence="2" type="ORF">F2Q70_00036285</name>
</gene>
<comment type="caution">
    <text evidence="2">The sequence shown here is derived from an EMBL/GenBank/DDBJ whole genome shotgun (WGS) entry which is preliminary data.</text>
</comment>
<feature type="compositionally biased region" description="Polar residues" evidence="1">
    <location>
        <begin position="1"/>
        <end position="14"/>
    </location>
</feature>
<sequence>MLATGTEKTNQTIGGAQAQRAPLPAGLESIWRRDHSSASSRAGIVVNGPVGVVEEVDVDVDVGVSVGFVVVVDVVEKIVAELAVVEHE</sequence>
<name>A0A8S9JWG0_BRACR</name>
<proteinExistence type="predicted"/>
<evidence type="ECO:0000256" key="1">
    <source>
        <dbReference type="SAM" id="MobiDB-lite"/>
    </source>
</evidence>
<feature type="region of interest" description="Disordered" evidence="1">
    <location>
        <begin position="1"/>
        <end position="21"/>
    </location>
</feature>
<protein>
    <submittedName>
        <fullName evidence="2">Uncharacterized protein</fullName>
    </submittedName>
</protein>
<dbReference type="EMBL" id="QGKY02000246">
    <property type="protein sequence ID" value="KAF2585947.1"/>
    <property type="molecule type" value="Genomic_DNA"/>
</dbReference>